<reference evidence="2 3" key="1">
    <citation type="submission" date="2019-12" db="EMBL/GenBank/DDBJ databases">
        <title>Novel species isolated from a subtropical stream in China.</title>
        <authorList>
            <person name="Lu H."/>
        </authorList>
    </citation>
    <scope>NUCLEOTIDE SEQUENCE [LARGE SCALE GENOMIC DNA]</scope>
    <source>
        <strain evidence="2 3">CY42W</strain>
    </source>
</reference>
<protein>
    <submittedName>
        <fullName evidence="2">DUF3717 domain-containing protein</fullName>
    </submittedName>
</protein>
<feature type="region of interest" description="Disordered" evidence="1">
    <location>
        <begin position="77"/>
        <end position="96"/>
    </location>
</feature>
<evidence type="ECO:0000313" key="2">
    <source>
        <dbReference type="EMBL" id="MYN29201.1"/>
    </source>
</evidence>
<gene>
    <name evidence="2" type="ORF">GTP69_22615</name>
</gene>
<organism evidence="2 3">
    <name type="scientific">Duganella levis</name>
    <dbReference type="NCBI Taxonomy" id="2692169"/>
    <lineage>
        <taxon>Bacteria</taxon>
        <taxon>Pseudomonadati</taxon>
        <taxon>Pseudomonadota</taxon>
        <taxon>Betaproteobacteria</taxon>
        <taxon>Burkholderiales</taxon>
        <taxon>Oxalobacteraceae</taxon>
        <taxon>Telluria group</taxon>
        <taxon>Duganella</taxon>
    </lineage>
</organism>
<comment type="caution">
    <text evidence="2">The sequence shown here is derived from an EMBL/GenBank/DDBJ whole genome shotgun (WGS) entry which is preliminary data.</text>
</comment>
<sequence>MEHGSHDSIGVVQFEAFVDRQLRAQPPGRPLTAELQALATVYGQAIVRHERRVALAALPEAVRVEVAAWLAQLAAEADGDDVSADAGAWGRREDYG</sequence>
<keyword evidence="3" id="KW-1185">Reference proteome</keyword>
<dbReference type="Proteomes" id="UP000642144">
    <property type="component" value="Unassembled WGS sequence"/>
</dbReference>
<accession>A0ABW9W5A2</accession>
<dbReference type="Pfam" id="PF12512">
    <property type="entry name" value="DUF3717"/>
    <property type="match status" value="1"/>
</dbReference>
<dbReference type="InterPro" id="IPR022191">
    <property type="entry name" value="DUF3717"/>
</dbReference>
<dbReference type="EMBL" id="WWCT01000021">
    <property type="protein sequence ID" value="MYN29201.1"/>
    <property type="molecule type" value="Genomic_DNA"/>
</dbReference>
<evidence type="ECO:0000313" key="3">
    <source>
        <dbReference type="Proteomes" id="UP000642144"/>
    </source>
</evidence>
<proteinExistence type="predicted"/>
<name>A0ABW9W5A2_9BURK</name>
<evidence type="ECO:0000256" key="1">
    <source>
        <dbReference type="SAM" id="MobiDB-lite"/>
    </source>
</evidence>